<dbReference type="Gene3D" id="3.40.50.880">
    <property type="match status" value="1"/>
</dbReference>
<evidence type="ECO:0000313" key="2">
    <source>
        <dbReference type="EMBL" id="SEE95047.1"/>
    </source>
</evidence>
<dbReference type="Pfam" id="PF06283">
    <property type="entry name" value="ThuA"/>
    <property type="match status" value="1"/>
</dbReference>
<dbReference type="InterPro" id="IPR029062">
    <property type="entry name" value="Class_I_gatase-like"/>
</dbReference>
<name>A0A1H5N271_9MICO</name>
<dbReference type="EMBL" id="FNTX01000002">
    <property type="protein sequence ID" value="SEE95047.1"/>
    <property type="molecule type" value="Genomic_DNA"/>
</dbReference>
<dbReference type="InterPro" id="IPR009381">
    <property type="entry name" value="Trehalose_catabolism_ThuA_prok"/>
</dbReference>
<feature type="domain" description="ThuA-like" evidence="1">
    <location>
        <begin position="12"/>
        <end position="230"/>
    </location>
</feature>
<dbReference type="STRING" id="648782.SAMN04488554_3814"/>
<dbReference type="OrthoDB" id="252909at2"/>
<proteinExistence type="predicted"/>
<keyword evidence="3" id="KW-1185">Reference proteome</keyword>
<dbReference type="SUPFAM" id="SSF52317">
    <property type="entry name" value="Class I glutamine amidotransferase-like"/>
    <property type="match status" value="1"/>
</dbReference>
<gene>
    <name evidence="2" type="ORF">SAMN04488554_3814</name>
</gene>
<evidence type="ECO:0000313" key="3">
    <source>
        <dbReference type="Proteomes" id="UP000199220"/>
    </source>
</evidence>
<protein>
    <submittedName>
        <fullName evidence="2">Trehalose utilization protein</fullName>
    </submittedName>
</protein>
<evidence type="ECO:0000259" key="1">
    <source>
        <dbReference type="Pfam" id="PF06283"/>
    </source>
</evidence>
<dbReference type="RefSeq" id="WP_089774690.1">
    <property type="nucleotide sequence ID" value="NZ_FNTX01000002.1"/>
</dbReference>
<dbReference type="AlphaFoldDB" id="A0A1H5N271"/>
<dbReference type="InterPro" id="IPR029010">
    <property type="entry name" value="ThuA-like"/>
</dbReference>
<dbReference type="PIRSF" id="PIRSF030013">
    <property type="entry name" value="ThuA"/>
    <property type="match status" value="1"/>
</dbReference>
<sequence>MGKSTQDHPLNVTVWGENLHEFHDAEHMAALYPQGMHATIAEGIGSLLGDQVNVRTATLDQPEHGLTDEVLDSTGVLTWWGHMGHDRVDDAVVRKVHDRVLAGMGLLVLHSAHFSKIFKSLMGTTCSLEWRDSNDTELVWTVKPDHPIADGVPHPIRIEGQEMYGELFDIPEPDELVFISSFTGGEVFRSGCTWRRGKGKVFYFSPGDQGYPVYHHPDVQRVIANGVMWAAPSPRATFERPDVVSQPAPRFTAEDFARVAPGMQAGQEGHR</sequence>
<accession>A0A1H5N271</accession>
<organism evidence="2 3">
    <name type="scientific">Ruania alba</name>
    <dbReference type="NCBI Taxonomy" id="648782"/>
    <lineage>
        <taxon>Bacteria</taxon>
        <taxon>Bacillati</taxon>
        <taxon>Actinomycetota</taxon>
        <taxon>Actinomycetes</taxon>
        <taxon>Micrococcales</taxon>
        <taxon>Ruaniaceae</taxon>
        <taxon>Ruania</taxon>
    </lineage>
</organism>
<dbReference type="Proteomes" id="UP000199220">
    <property type="component" value="Unassembled WGS sequence"/>
</dbReference>
<reference evidence="3" key="1">
    <citation type="submission" date="2016-10" db="EMBL/GenBank/DDBJ databases">
        <authorList>
            <person name="Varghese N."/>
            <person name="Submissions S."/>
        </authorList>
    </citation>
    <scope>NUCLEOTIDE SEQUENCE [LARGE SCALE GENOMIC DNA]</scope>
    <source>
        <strain evidence="3">DSM 21368</strain>
    </source>
</reference>